<dbReference type="InterPro" id="IPR037118">
    <property type="entry name" value="Val-tRNA_synth_C_sf"/>
</dbReference>
<dbReference type="CDD" id="cd03221">
    <property type="entry name" value="ABCF_EF-3"/>
    <property type="match status" value="2"/>
</dbReference>
<sequence length="642" mass="74046">MLLQAKNIEKTFGGNIIFQNVDLKINEGEHIGLIGPNGAGKSTLLKILIRELLPDEGEIHLSKKAGVGYLAQNSGLQSEKTVWDELLLPFQELIGMEKQLRQLETEMGKEEVYTRPDIYEKILEKYSSLQSAFEDKGGYAYEAKIRRALTGLGLGGIDWKATPVQSLSGGQKTRVALAKLLLEEPDLLILDEPTNYLDMDATAWLEQMLANYPGALLLVSHDRYFLDRLVTIIYELENHQVTRYVGNYSSYVKQKEARWEQQQKRYEKQQAEIKRMEEFIERNIARASTTKRAQSRRKALEKMERIEPPSPRPRKAAIRFEPAVRSGKEILEVKNLTIGYEKPLIQNLDFRIERGEHIALIGPNGLGKSTLLKTIAGKLPPLGGKWKWGTQVEMDYYDQEQQELNPDLSVIDELWNDHPRLDQTTIRSALGQFLFYGDHVFKKVSSLSGGEKARLSLCKRMLNRANFLLMDEPTNHLDMPSKERLEQALEEFPGTLLFISHDRYFIRRLATRIWELTPDGIRDYRGNYEWYLEKKSLEQFEDKTVPSAQGPSSPPSRTEADAYRKREKEKQRKQKQRRQKLERLEQEIEQLESKIEEIHAKLCDPEVYNDPASSAPLQQELAKLEEQLEKNTNEWADLADES</sequence>
<dbReference type="FunFam" id="3.40.50.300:FF:000011">
    <property type="entry name" value="Putative ABC transporter ATP-binding component"/>
    <property type="match status" value="1"/>
</dbReference>
<dbReference type="Pfam" id="PF00005">
    <property type="entry name" value="ABC_tran"/>
    <property type="match status" value="2"/>
</dbReference>
<dbReference type="Gene3D" id="3.40.50.300">
    <property type="entry name" value="P-loop containing nucleotide triphosphate hydrolases"/>
    <property type="match status" value="2"/>
</dbReference>
<dbReference type="InterPro" id="IPR003593">
    <property type="entry name" value="AAA+_ATPase"/>
</dbReference>
<dbReference type="InterPro" id="IPR032781">
    <property type="entry name" value="ABC_tran_Xtn"/>
</dbReference>
<keyword evidence="7" id="KW-1185">Reference proteome</keyword>
<feature type="domain" description="ABC transporter" evidence="5">
    <location>
        <begin position="318"/>
        <end position="543"/>
    </location>
</feature>
<protein>
    <submittedName>
        <fullName evidence="6">ABC-F family ATP-binding cassette domain-containing protein</fullName>
    </submittedName>
</protein>
<dbReference type="SUPFAM" id="SSF52540">
    <property type="entry name" value="P-loop containing nucleoside triphosphate hydrolases"/>
    <property type="match status" value="2"/>
</dbReference>
<gene>
    <name evidence="6" type="ORF">I8U20_12010</name>
</gene>
<keyword evidence="2" id="KW-0547">Nucleotide-binding</keyword>
<dbReference type="GO" id="GO:0005524">
    <property type="term" value="F:ATP binding"/>
    <property type="evidence" value="ECO:0007669"/>
    <property type="project" value="UniProtKB-KW"/>
</dbReference>
<dbReference type="NCBIfam" id="NF000355">
    <property type="entry name" value="ribo_prot_ABC_F"/>
    <property type="match status" value="1"/>
</dbReference>
<dbReference type="Pfam" id="PF12848">
    <property type="entry name" value="ABC_tran_Xtn"/>
    <property type="match status" value="1"/>
</dbReference>
<dbReference type="InterPro" id="IPR003439">
    <property type="entry name" value="ABC_transporter-like_ATP-bd"/>
</dbReference>
<dbReference type="PANTHER" id="PTHR42855">
    <property type="entry name" value="ABC TRANSPORTER ATP-BINDING SUBUNIT"/>
    <property type="match status" value="1"/>
</dbReference>
<evidence type="ECO:0000313" key="7">
    <source>
        <dbReference type="Proteomes" id="UP000633619"/>
    </source>
</evidence>
<keyword evidence="3 6" id="KW-0067">ATP-binding</keyword>
<dbReference type="FunFam" id="3.40.50.300:FF:000309">
    <property type="entry name" value="ABC transporter ATP-binding protein"/>
    <property type="match status" value="1"/>
</dbReference>
<dbReference type="Gene3D" id="1.10.287.380">
    <property type="entry name" value="Valyl-tRNA synthetase, C-terminal domain"/>
    <property type="match status" value="1"/>
</dbReference>
<feature type="domain" description="ABC transporter" evidence="5">
    <location>
        <begin position="3"/>
        <end position="263"/>
    </location>
</feature>
<dbReference type="SMART" id="SM00382">
    <property type="entry name" value="AAA"/>
    <property type="match status" value="2"/>
</dbReference>
<organism evidence="6 7">
    <name type="scientific">Thermoactinomyces intermedius</name>
    <dbReference type="NCBI Taxonomy" id="2024"/>
    <lineage>
        <taxon>Bacteria</taxon>
        <taxon>Bacillati</taxon>
        <taxon>Bacillota</taxon>
        <taxon>Bacilli</taxon>
        <taxon>Bacillales</taxon>
        <taxon>Thermoactinomycetaceae</taxon>
        <taxon>Thermoactinomyces</taxon>
    </lineage>
</organism>
<dbReference type="InterPro" id="IPR051309">
    <property type="entry name" value="ABCF_ATPase"/>
</dbReference>
<dbReference type="EMBL" id="JAECVW010000009">
    <property type="protein sequence ID" value="MBH8596052.1"/>
    <property type="molecule type" value="Genomic_DNA"/>
</dbReference>
<evidence type="ECO:0000256" key="4">
    <source>
        <dbReference type="SAM" id="MobiDB-lite"/>
    </source>
</evidence>
<dbReference type="RefSeq" id="WP_181732736.1">
    <property type="nucleotide sequence ID" value="NZ_JACEIR010000011.1"/>
</dbReference>
<feature type="region of interest" description="Disordered" evidence="4">
    <location>
        <begin position="541"/>
        <end position="582"/>
    </location>
</feature>
<dbReference type="Proteomes" id="UP000633619">
    <property type="component" value="Unassembled WGS sequence"/>
</dbReference>
<evidence type="ECO:0000256" key="2">
    <source>
        <dbReference type="ARBA" id="ARBA00022741"/>
    </source>
</evidence>
<keyword evidence="1" id="KW-0677">Repeat</keyword>
<evidence type="ECO:0000313" key="6">
    <source>
        <dbReference type="EMBL" id="MBH8596052.1"/>
    </source>
</evidence>
<evidence type="ECO:0000256" key="1">
    <source>
        <dbReference type="ARBA" id="ARBA00022737"/>
    </source>
</evidence>
<feature type="compositionally biased region" description="Basic and acidic residues" evidence="4">
    <location>
        <begin position="558"/>
        <end position="570"/>
    </location>
</feature>
<dbReference type="InterPro" id="IPR027417">
    <property type="entry name" value="P-loop_NTPase"/>
</dbReference>
<dbReference type="GO" id="GO:0003677">
    <property type="term" value="F:DNA binding"/>
    <property type="evidence" value="ECO:0007669"/>
    <property type="project" value="InterPro"/>
</dbReference>
<reference evidence="6 7" key="1">
    <citation type="submission" date="2020-12" db="EMBL/GenBank/DDBJ databases">
        <title>WGS of Thermoactinomyces spp.</title>
        <authorList>
            <person name="Cheng K."/>
        </authorList>
    </citation>
    <scope>NUCLEOTIDE SEQUENCE [LARGE SCALE GENOMIC DNA]</scope>
    <source>
        <strain evidence="7">CICC 10671\DSM 43846</strain>
    </source>
</reference>
<accession>A0A8I1DFJ4</accession>
<proteinExistence type="predicted"/>
<dbReference type="GO" id="GO:0016887">
    <property type="term" value="F:ATP hydrolysis activity"/>
    <property type="evidence" value="ECO:0007669"/>
    <property type="project" value="InterPro"/>
</dbReference>
<dbReference type="AlphaFoldDB" id="A0A8I1DFJ4"/>
<dbReference type="InterPro" id="IPR032524">
    <property type="entry name" value="ABC_tran_C"/>
</dbReference>
<dbReference type="PROSITE" id="PS00211">
    <property type="entry name" value="ABC_TRANSPORTER_1"/>
    <property type="match status" value="1"/>
</dbReference>
<dbReference type="PANTHER" id="PTHR42855:SF2">
    <property type="entry name" value="DRUG RESISTANCE ABC TRANSPORTER,ATP-BINDING PROTEIN"/>
    <property type="match status" value="1"/>
</dbReference>
<dbReference type="PROSITE" id="PS50893">
    <property type="entry name" value="ABC_TRANSPORTER_2"/>
    <property type="match status" value="2"/>
</dbReference>
<evidence type="ECO:0000256" key="3">
    <source>
        <dbReference type="ARBA" id="ARBA00022840"/>
    </source>
</evidence>
<comment type="caution">
    <text evidence="6">The sequence shown here is derived from an EMBL/GenBank/DDBJ whole genome shotgun (WGS) entry which is preliminary data.</text>
</comment>
<dbReference type="Pfam" id="PF16326">
    <property type="entry name" value="ABC_tran_CTD"/>
    <property type="match status" value="1"/>
</dbReference>
<dbReference type="InterPro" id="IPR017871">
    <property type="entry name" value="ABC_transporter-like_CS"/>
</dbReference>
<name>A0A8I1DFJ4_THEIN</name>
<evidence type="ECO:0000259" key="5">
    <source>
        <dbReference type="PROSITE" id="PS50893"/>
    </source>
</evidence>